<evidence type="ECO:0000256" key="1">
    <source>
        <dbReference type="SAM" id="Phobius"/>
    </source>
</evidence>
<reference evidence="2" key="1">
    <citation type="submission" date="2020-05" db="EMBL/GenBank/DDBJ databases">
        <authorList>
            <person name="Chiriac C."/>
            <person name="Salcher M."/>
            <person name="Ghai R."/>
            <person name="Kavagutti S V."/>
        </authorList>
    </citation>
    <scope>NUCLEOTIDE SEQUENCE</scope>
</reference>
<keyword evidence="1" id="KW-1133">Transmembrane helix</keyword>
<evidence type="ECO:0000313" key="2">
    <source>
        <dbReference type="EMBL" id="CAB4371726.1"/>
    </source>
</evidence>
<dbReference type="EMBL" id="CAEZVH010000052">
    <property type="protein sequence ID" value="CAB4625615.1"/>
    <property type="molecule type" value="Genomic_DNA"/>
</dbReference>
<feature type="transmembrane region" description="Helical" evidence="1">
    <location>
        <begin position="156"/>
        <end position="181"/>
    </location>
</feature>
<accession>A0A6J6AMR6</accession>
<dbReference type="AlphaFoldDB" id="A0A6J6AMR6"/>
<protein>
    <submittedName>
        <fullName evidence="2">Unannotated protein</fullName>
    </submittedName>
</protein>
<evidence type="ECO:0000313" key="3">
    <source>
        <dbReference type="EMBL" id="CAB4625615.1"/>
    </source>
</evidence>
<keyword evidence="1" id="KW-0472">Membrane</keyword>
<name>A0A6J6AMR6_9ZZZZ</name>
<sequence>MTSSEKLPESARIMDMDGRELEPIEGQPLPMAAAHENPPLVVDLPEGQKLVVGNLDPGTVIEVATWRGTGRPDSRTNRLMLGVSTNEEEKLPRSHSLPPVESVQQIEHSAQEYSQTMAQERTGIIYSNLNPTRDAGQISKVENKEKNSKNYLKRTLIASGTVSTVAVIAFVLFGVLGLQFAHPGAGIGTSMGTANTSVVLIRPDAELVVGKSVLSDLPNKIDNPTVAVVAAVNDKAILLATDTGYAQVRPELVRGNVVMLLPFLGAVANLLGN</sequence>
<gene>
    <name evidence="3" type="ORF">UFOPK1951_00568</name>
    <name evidence="2" type="ORF">UFOPK4182_00610</name>
</gene>
<dbReference type="EMBL" id="CAEUNI010000056">
    <property type="protein sequence ID" value="CAB4371726.1"/>
    <property type="molecule type" value="Genomic_DNA"/>
</dbReference>
<organism evidence="2">
    <name type="scientific">freshwater metagenome</name>
    <dbReference type="NCBI Taxonomy" id="449393"/>
    <lineage>
        <taxon>unclassified sequences</taxon>
        <taxon>metagenomes</taxon>
        <taxon>ecological metagenomes</taxon>
    </lineage>
</organism>
<keyword evidence="1" id="KW-0812">Transmembrane</keyword>
<proteinExistence type="predicted"/>